<dbReference type="Proteomes" id="UP000799764">
    <property type="component" value="Unassembled WGS sequence"/>
</dbReference>
<gene>
    <name evidence="5" type="ORF">P171DRAFT_479858</name>
</gene>
<dbReference type="PANTHER" id="PTHR37534:SF48">
    <property type="entry name" value="FINGER DOMAIN PROTEIN, PUTATIVE-RELATED"/>
    <property type="match status" value="1"/>
</dbReference>
<evidence type="ECO:0000256" key="1">
    <source>
        <dbReference type="ARBA" id="ARBA00004123"/>
    </source>
</evidence>
<dbReference type="GO" id="GO:0000976">
    <property type="term" value="F:transcription cis-regulatory region binding"/>
    <property type="evidence" value="ECO:0007669"/>
    <property type="project" value="TreeGrafter"/>
</dbReference>
<evidence type="ECO:0000256" key="2">
    <source>
        <dbReference type="ARBA" id="ARBA00023242"/>
    </source>
</evidence>
<dbReference type="InterPro" id="IPR021858">
    <property type="entry name" value="Fun_TF"/>
</dbReference>
<dbReference type="AlphaFoldDB" id="A0A9P4UIM1"/>
<evidence type="ECO:0000313" key="6">
    <source>
        <dbReference type="Proteomes" id="UP000799764"/>
    </source>
</evidence>
<protein>
    <recommendedName>
        <fullName evidence="4">Zn(2)-C6 fungal-type domain-containing protein</fullName>
    </recommendedName>
</protein>
<sequence length="538" mass="60004">MEQHCWGCRKRRIVCDLAKPGCAKCKRTGVECPGYGKQKPLQWLEVGKVKCRESKKRTGVLVSAAAEEFEEFDEPEASNFTTPRASPKGMERSFSPVPHMPKVKAQLKVETDAAFFDGTVPRLDINNVTADIVQVIFYYNKNFYPNFHNHYDMSPPSFVVPVPPEVLHHMPAAMRHTMVTLSLCYQLHRKEIAGEVIWPKILVHRGSAIQDLNKTIGECSLQVSKKHMTRDQAQMIDTIIASVIVFVSVEILVTALGVCEVPNPSHIQYCASMEWRHHIEAMSGMITTRGGFTSLWHDSPSVRASLLHFALIQNFAASTSPVTPQTQLRPFNQLLSIPEEMHEEIFSYCLCPFPLFESIAFINRLRVQLAQKTTDPTSGAKSAEALLLRIESFSASDWAASKTGFVEILELAAGIWHCAVLLYCILSLDSVMPSTVPAGKLHRTYGDSLLRLLSRALSETSPVPRVHCFIVWPVTVAGIEAVKRGPGSQSLVDDYLTRMSRQDGTCSAFIAQTALRAFWASGQSGWDECFNKPYALQC</sequence>
<dbReference type="InterPro" id="IPR001138">
    <property type="entry name" value="Zn2Cys6_DnaBD"/>
</dbReference>
<comment type="caution">
    <text evidence="5">The sequence shown here is derived from an EMBL/GenBank/DDBJ whole genome shotgun (WGS) entry which is preliminary data.</text>
</comment>
<dbReference type="OrthoDB" id="5386330at2759"/>
<evidence type="ECO:0000313" key="5">
    <source>
        <dbReference type="EMBL" id="KAF2450788.1"/>
    </source>
</evidence>
<dbReference type="GO" id="GO:0005634">
    <property type="term" value="C:nucleus"/>
    <property type="evidence" value="ECO:0007669"/>
    <property type="project" value="UniProtKB-SubCell"/>
</dbReference>
<organism evidence="5 6">
    <name type="scientific">Karstenula rhodostoma CBS 690.94</name>
    <dbReference type="NCBI Taxonomy" id="1392251"/>
    <lineage>
        <taxon>Eukaryota</taxon>
        <taxon>Fungi</taxon>
        <taxon>Dikarya</taxon>
        <taxon>Ascomycota</taxon>
        <taxon>Pezizomycotina</taxon>
        <taxon>Dothideomycetes</taxon>
        <taxon>Pleosporomycetidae</taxon>
        <taxon>Pleosporales</taxon>
        <taxon>Massarineae</taxon>
        <taxon>Didymosphaeriaceae</taxon>
        <taxon>Karstenula</taxon>
    </lineage>
</organism>
<dbReference type="Pfam" id="PF00172">
    <property type="entry name" value="Zn_clus"/>
    <property type="match status" value="1"/>
</dbReference>
<feature type="domain" description="Zn(2)-C6 fungal-type" evidence="4">
    <location>
        <begin position="4"/>
        <end position="32"/>
    </location>
</feature>
<dbReference type="SUPFAM" id="SSF57701">
    <property type="entry name" value="Zn2/Cys6 DNA-binding domain"/>
    <property type="match status" value="1"/>
</dbReference>
<dbReference type="EMBL" id="MU001493">
    <property type="protein sequence ID" value="KAF2450788.1"/>
    <property type="molecule type" value="Genomic_DNA"/>
</dbReference>
<dbReference type="InterPro" id="IPR036864">
    <property type="entry name" value="Zn2-C6_fun-type_DNA-bd_sf"/>
</dbReference>
<dbReference type="GO" id="GO:0000981">
    <property type="term" value="F:DNA-binding transcription factor activity, RNA polymerase II-specific"/>
    <property type="evidence" value="ECO:0007669"/>
    <property type="project" value="InterPro"/>
</dbReference>
<dbReference type="PROSITE" id="PS50048">
    <property type="entry name" value="ZN2_CY6_FUNGAL_2"/>
    <property type="match status" value="1"/>
</dbReference>
<name>A0A9P4UIM1_9PLEO</name>
<dbReference type="Gene3D" id="4.10.240.10">
    <property type="entry name" value="Zn(2)-C6 fungal-type DNA-binding domain"/>
    <property type="match status" value="1"/>
</dbReference>
<evidence type="ECO:0000256" key="3">
    <source>
        <dbReference type="SAM" id="MobiDB-lite"/>
    </source>
</evidence>
<keyword evidence="6" id="KW-1185">Reference proteome</keyword>
<keyword evidence="2" id="KW-0539">Nucleus</keyword>
<evidence type="ECO:0000259" key="4">
    <source>
        <dbReference type="PROSITE" id="PS50048"/>
    </source>
</evidence>
<dbReference type="PANTHER" id="PTHR37534">
    <property type="entry name" value="TRANSCRIPTIONAL ACTIVATOR PROTEIN UGA3"/>
    <property type="match status" value="1"/>
</dbReference>
<dbReference type="GO" id="GO:0045944">
    <property type="term" value="P:positive regulation of transcription by RNA polymerase II"/>
    <property type="evidence" value="ECO:0007669"/>
    <property type="project" value="TreeGrafter"/>
</dbReference>
<dbReference type="GO" id="GO:0008270">
    <property type="term" value="F:zinc ion binding"/>
    <property type="evidence" value="ECO:0007669"/>
    <property type="project" value="InterPro"/>
</dbReference>
<comment type="subcellular location">
    <subcellularLocation>
        <location evidence="1">Nucleus</location>
    </subcellularLocation>
</comment>
<proteinExistence type="predicted"/>
<accession>A0A9P4UIM1</accession>
<dbReference type="Pfam" id="PF11951">
    <property type="entry name" value="Fungal_trans_2"/>
    <property type="match status" value="1"/>
</dbReference>
<reference evidence="5" key="1">
    <citation type="journal article" date="2020" name="Stud. Mycol.">
        <title>101 Dothideomycetes genomes: a test case for predicting lifestyles and emergence of pathogens.</title>
        <authorList>
            <person name="Haridas S."/>
            <person name="Albert R."/>
            <person name="Binder M."/>
            <person name="Bloem J."/>
            <person name="Labutti K."/>
            <person name="Salamov A."/>
            <person name="Andreopoulos B."/>
            <person name="Baker S."/>
            <person name="Barry K."/>
            <person name="Bills G."/>
            <person name="Bluhm B."/>
            <person name="Cannon C."/>
            <person name="Castanera R."/>
            <person name="Culley D."/>
            <person name="Daum C."/>
            <person name="Ezra D."/>
            <person name="Gonzalez J."/>
            <person name="Henrissat B."/>
            <person name="Kuo A."/>
            <person name="Liang C."/>
            <person name="Lipzen A."/>
            <person name="Lutzoni F."/>
            <person name="Magnuson J."/>
            <person name="Mondo S."/>
            <person name="Nolan M."/>
            <person name="Ohm R."/>
            <person name="Pangilinan J."/>
            <person name="Park H.-J."/>
            <person name="Ramirez L."/>
            <person name="Alfaro M."/>
            <person name="Sun H."/>
            <person name="Tritt A."/>
            <person name="Yoshinaga Y."/>
            <person name="Zwiers L.-H."/>
            <person name="Turgeon B."/>
            <person name="Goodwin S."/>
            <person name="Spatafora J."/>
            <person name="Crous P."/>
            <person name="Grigoriev I."/>
        </authorList>
    </citation>
    <scope>NUCLEOTIDE SEQUENCE</scope>
    <source>
        <strain evidence="5">CBS 690.94</strain>
    </source>
</reference>
<feature type="region of interest" description="Disordered" evidence="3">
    <location>
        <begin position="73"/>
        <end position="95"/>
    </location>
</feature>